<keyword evidence="4" id="KW-1185">Reference proteome</keyword>
<evidence type="ECO:0000256" key="1">
    <source>
        <dbReference type="SAM" id="MobiDB-lite"/>
    </source>
</evidence>
<evidence type="ECO:0000256" key="2">
    <source>
        <dbReference type="SAM" id="SignalP"/>
    </source>
</evidence>
<reference evidence="3 4" key="1">
    <citation type="journal article" date="2012" name="Genome Biol.">
        <title>Genome and low-iron response of an oceanic diatom adapted to chronic iron limitation.</title>
        <authorList>
            <person name="Lommer M."/>
            <person name="Specht M."/>
            <person name="Roy A.S."/>
            <person name="Kraemer L."/>
            <person name="Andreson R."/>
            <person name="Gutowska M.A."/>
            <person name="Wolf J."/>
            <person name="Bergner S.V."/>
            <person name="Schilhabel M.B."/>
            <person name="Klostermeier U.C."/>
            <person name="Beiko R.G."/>
            <person name="Rosenstiel P."/>
            <person name="Hippler M."/>
            <person name="Laroche J."/>
        </authorList>
    </citation>
    <scope>NUCLEOTIDE SEQUENCE [LARGE SCALE GENOMIC DNA]</scope>
    <source>
        <strain evidence="3 4">CCMP1005</strain>
    </source>
</reference>
<accession>K0TDV6</accession>
<dbReference type="SUPFAM" id="SSF69304">
    <property type="entry name" value="Tricorn protease N-terminal domain"/>
    <property type="match status" value="1"/>
</dbReference>
<feature type="chain" id="PRO_5003838382" evidence="2">
    <location>
        <begin position="19"/>
        <end position="354"/>
    </location>
</feature>
<proteinExistence type="predicted"/>
<keyword evidence="2" id="KW-0732">Signal</keyword>
<evidence type="ECO:0000313" key="4">
    <source>
        <dbReference type="Proteomes" id="UP000266841"/>
    </source>
</evidence>
<dbReference type="EMBL" id="AGNL01010981">
    <property type="protein sequence ID" value="EJK68687.1"/>
    <property type="molecule type" value="Genomic_DNA"/>
</dbReference>
<organism evidence="3 4">
    <name type="scientific">Thalassiosira oceanica</name>
    <name type="common">Marine diatom</name>
    <dbReference type="NCBI Taxonomy" id="159749"/>
    <lineage>
        <taxon>Eukaryota</taxon>
        <taxon>Sar</taxon>
        <taxon>Stramenopiles</taxon>
        <taxon>Ochrophyta</taxon>
        <taxon>Bacillariophyta</taxon>
        <taxon>Coscinodiscophyceae</taxon>
        <taxon>Thalassiosirophycidae</taxon>
        <taxon>Thalassiosirales</taxon>
        <taxon>Thalassiosiraceae</taxon>
        <taxon>Thalassiosira</taxon>
    </lineage>
</organism>
<gene>
    <name evidence="3" type="ORF">THAOC_10119</name>
</gene>
<dbReference type="OrthoDB" id="416344at2759"/>
<dbReference type="AlphaFoldDB" id="K0TDV6"/>
<feature type="region of interest" description="Disordered" evidence="1">
    <location>
        <begin position="92"/>
        <end position="125"/>
    </location>
</feature>
<dbReference type="PANTHER" id="PTHR43056:SF5">
    <property type="entry name" value="PEPTIDASE S9 PROLYL OLIGOPEPTIDASE CATALYTIC DOMAIN-CONTAINING PROTEIN"/>
    <property type="match status" value="1"/>
</dbReference>
<sequence length="354" mass="38760">MQRSAVFASFLTANLSAAFRLSSPTAALTIRSAMSMTKTPCDWDSTITRPEATIDKVVKFGGVYFSSGKLYWLEERPDEGGRSVLCEYAPDDPKKSKRNGIDVSPEGTNVRTRANEDYGGDAVDHKHSEKEVVKEIVSIDVRDGYTKVLARGNASYSHPRVSSNGKKLAYITWNHPAMPLCTELRVTDIYSAKSNESCDHKLIAGGREGDTAVIRPTYQGGRLYYISNRSGYYNIYRAGFEGSILPMEADFGQLRQQGFLFTPGKNGRLVAQYEKDGRSVLLTANVRDGRAPATDIEEYSGEKDGLPMTFTGLVAGENGNFYFAGGSPGTLSSIYEWNIESKGEATILSCSSSC</sequence>
<dbReference type="InterPro" id="IPR011042">
    <property type="entry name" value="6-blade_b-propeller_TolB-like"/>
</dbReference>
<evidence type="ECO:0000313" key="3">
    <source>
        <dbReference type="EMBL" id="EJK68687.1"/>
    </source>
</evidence>
<dbReference type="Proteomes" id="UP000266841">
    <property type="component" value="Unassembled WGS sequence"/>
</dbReference>
<dbReference type="PANTHER" id="PTHR43056">
    <property type="entry name" value="PEPTIDASE S9 PROLYL OLIGOPEPTIDASE"/>
    <property type="match status" value="1"/>
</dbReference>
<dbReference type="Gene3D" id="2.120.10.30">
    <property type="entry name" value="TolB, C-terminal domain"/>
    <property type="match status" value="1"/>
</dbReference>
<dbReference type="InterPro" id="IPR050585">
    <property type="entry name" value="Xaa-Pro_dipeptidyl-ppase/CocE"/>
</dbReference>
<protein>
    <submittedName>
        <fullName evidence="3">Uncharacterized protein</fullName>
    </submittedName>
</protein>
<comment type="caution">
    <text evidence="3">The sequence shown here is derived from an EMBL/GenBank/DDBJ whole genome shotgun (WGS) entry which is preliminary data.</text>
</comment>
<dbReference type="eggNOG" id="KOG2100">
    <property type="taxonomic scope" value="Eukaryota"/>
</dbReference>
<name>K0TDV6_THAOC</name>
<feature type="signal peptide" evidence="2">
    <location>
        <begin position="1"/>
        <end position="18"/>
    </location>
</feature>